<dbReference type="GO" id="GO:0008270">
    <property type="term" value="F:zinc ion binding"/>
    <property type="evidence" value="ECO:0007669"/>
    <property type="project" value="UniProtKB-KW"/>
</dbReference>
<protein>
    <recommendedName>
        <fullName evidence="5">SWIM-type domain-containing protein</fullName>
    </recommendedName>
</protein>
<evidence type="ECO:0000256" key="2">
    <source>
        <dbReference type="ARBA" id="ARBA00022771"/>
    </source>
</evidence>
<dbReference type="InterPro" id="IPR006564">
    <property type="entry name" value="Znf_PMZ"/>
</dbReference>
<keyword evidence="1" id="KW-0479">Metal-binding</keyword>
<accession>A0A445AN16</accession>
<dbReference type="Proteomes" id="UP000289738">
    <property type="component" value="Chromosome B01"/>
</dbReference>
<proteinExistence type="predicted"/>
<dbReference type="InterPro" id="IPR007527">
    <property type="entry name" value="Znf_SWIM"/>
</dbReference>
<evidence type="ECO:0000256" key="1">
    <source>
        <dbReference type="ARBA" id="ARBA00022723"/>
    </source>
</evidence>
<feature type="domain" description="SWIM-type" evidence="5">
    <location>
        <begin position="176"/>
        <end position="208"/>
    </location>
</feature>
<evidence type="ECO:0000256" key="4">
    <source>
        <dbReference type="PROSITE-ProRule" id="PRU00325"/>
    </source>
</evidence>
<dbReference type="PROSITE" id="PS50966">
    <property type="entry name" value="ZF_SWIM"/>
    <property type="match status" value="1"/>
</dbReference>
<organism evidence="6 7">
    <name type="scientific">Arachis hypogaea</name>
    <name type="common">Peanut</name>
    <dbReference type="NCBI Taxonomy" id="3818"/>
    <lineage>
        <taxon>Eukaryota</taxon>
        <taxon>Viridiplantae</taxon>
        <taxon>Streptophyta</taxon>
        <taxon>Embryophyta</taxon>
        <taxon>Tracheophyta</taxon>
        <taxon>Spermatophyta</taxon>
        <taxon>Magnoliopsida</taxon>
        <taxon>eudicotyledons</taxon>
        <taxon>Gunneridae</taxon>
        <taxon>Pentapetalae</taxon>
        <taxon>rosids</taxon>
        <taxon>fabids</taxon>
        <taxon>Fabales</taxon>
        <taxon>Fabaceae</taxon>
        <taxon>Papilionoideae</taxon>
        <taxon>50 kb inversion clade</taxon>
        <taxon>dalbergioids sensu lato</taxon>
        <taxon>Dalbergieae</taxon>
        <taxon>Pterocarpus clade</taxon>
        <taxon>Arachis</taxon>
    </lineage>
</organism>
<evidence type="ECO:0000313" key="7">
    <source>
        <dbReference type="Proteomes" id="UP000289738"/>
    </source>
</evidence>
<dbReference type="SMART" id="SM00575">
    <property type="entry name" value="ZnF_PMZ"/>
    <property type="match status" value="1"/>
</dbReference>
<gene>
    <name evidence="6" type="ORF">Ahy_B01g051812</name>
</gene>
<keyword evidence="7" id="KW-1185">Reference proteome</keyword>
<sequence length="305" mass="35143">MDCEGYNNESEDEFEDNYKIDDSNVDGDNVNVEEVANVLASQHLFGEPSSMHILDLTALNAPEFFEYANTDPPIVADDEFIIGIEFSSREIAHSSELLEKFQDTVFAKAYCQHRYITFNITEAIPGQFMNLIRDTNDYMTAMRYILGGWIESLAIRKHSASIQVFEVYEMPSGMEYAIDLCHWQCDCGDFQVDRIPCLHMFACCANQRLDWQVYVIEVRKVCRARFRPLENPTTWSVVEGPRMIPNPSLRRVWKGRPKITRFLNEMDIREMRAPRRCRLCGAEGHNCSRCPYRGGSSAWGNVLNS</sequence>
<dbReference type="AlphaFoldDB" id="A0A445AN16"/>
<dbReference type="EMBL" id="SDMP01000011">
    <property type="protein sequence ID" value="RYR27764.1"/>
    <property type="molecule type" value="Genomic_DNA"/>
</dbReference>
<evidence type="ECO:0000256" key="3">
    <source>
        <dbReference type="ARBA" id="ARBA00022833"/>
    </source>
</evidence>
<evidence type="ECO:0000313" key="6">
    <source>
        <dbReference type="EMBL" id="RYR27764.1"/>
    </source>
</evidence>
<evidence type="ECO:0000259" key="5">
    <source>
        <dbReference type="PROSITE" id="PS50966"/>
    </source>
</evidence>
<keyword evidence="2 4" id="KW-0863">Zinc-finger</keyword>
<reference evidence="6 7" key="1">
    <citation type="submission" date="2019-01" db="EMBL/GenBank/DDBJ databases">
        <title>Sequencing of cultivated peanut Arachis hypogaea provides insights into genome evolution and oil improvement.</title>
        <authorList>
            <person name="Chen X."/>
        </authorList>
    </citation>
    <scope>NUCLEOTIDE SEQUENCE [LARGE SCALE GENOMIC DNA]</scope>
    <source>
        <strain evidence="7">cv. Fuhuasheng</strain>
        <tissue evidence="6">Leaves</tissue>
    </source>
</reference>
<comment type="caution">
    <text evidence="6">The sequence shown here is derived from an EMBL/GenBank/DDBJ whole genome shotgun (WGS) entry which is preliminary data.</text>
</comment>
<keyword evidence="3" id="KW-0862">Zinc</keyword>
<name>A0A445AN16_ARAHY</name>
<dbReference type="Pfam" id="PF04434">
    <property type="entry name" value="SWIM"/>
    <property type="match status" value="1"/>
</dbReference>